<accession>A0A2T2ZTJ0</accession>
<dbReference type="Gene3D" id="2.60.120.590">
    <property type="entry name" value="Alpha-ketoglutarate-dependent dioxygenase AlkB-like"/>
    <property type="match status" value="1"/>
</dbReference>
<organism evidence="2 3">
    <name type="scientific">Coniella lustricola</name>
    <dbReference type="NCBI Taxonomy" id="2025994"/>
    <lineage>
        <taxon>Eukaryota</taxon>
        <taxon>Fungi</taxon>
        <taxon>Dikarya</taxon>
        <taxon>Ascomycota</taxon>
        <taxon>Pezizomycotina</taxon>
        <taxon>Sordariomycetes</taxon>
        <taxon>Sordariomycetidae</taxon>
        <taxon>Diaporthales</taxon>
        <taxon>Schizoparmaceae</taxon>
        <taxon>Coniella</taxon>
    </lineage>
</organism>
<dbReference type="GO" id="GO:0051747">
    <property type="term" value="F:cytosine C-5 DNA demethylase activity"/>
    <property type="evidence" value="ECO:0007669"/>
    <property type="project" value="TreeGrafter"/>
</dbReference>
<dbReference type="Proteomes" id="UP000241462">
    <property type="component" value="Unassembled WGS sequence"/>
</dbReference>
<dbReference type="GO" id="GO:0008198">
    <property type="term" value="F:ferrous iron binding"/>
    <property type="evidence" value="ECO:0007669"/>
    <property type="project" value="TreeGrafter"/>
</dbReference>
<dbReference type="OrthoDB" id="2163491at2759"/>
<keyword evidence="3" id="KW-1185">Reference proteome</keyword>
<dbReference type="InterPro" id="IPR037151">
    <property type="entry name" value="AlkB-like_sf"/>
</dbReference>
<protein>
    <submittedName>
        <fullName evidence="2">Uncharacterized protein</fullName>
    </submittedName>
</protein>
<feature type="compositionally biased region" description="Basic and acidic residues" evidence="1">
    <location>
        <begin position="1"/>
        <end position="11"/>
    </location>
</feature>
<reference evidence="2 3" key="1">
    <citation type="journal article" date="2018" name="Mycol. Prog.">
        <title>Coniella lustricola, a new species from submerged detritus.</title>
        <authorList>
            <person name="Raudabaugh D.B."/>
            <person name="Iturriaga T."/>
            <person name="Carver A."/>
            <person name="Mondo S."/>
            <person name="Pangilinan J."/>
            <person name="Lipzen A."/>
            <person name="He G."/>
            <person name="Amirebrahimi M."/>
            <person name="Grigoriev I.V."/>
            <person name="Miller A.N."/>
        </authorList>
    </citation>
    <scope>NUCLEOTIDE SEQUENCE [LARGE SCALE GENOMIC DNA]</scope>
    <source>
        <strain evidence="2 3">B22-T-1</strain>
    </source>
</reference>
<dbReference type="InterPro" id="IPR032852">
    <property type="entry name" value="ALKBH2"/>
</dbReference>
<dbReference type="PANTHER" id="PTHR31573:SF4">
    <property type="entry name" value="FE2OG DIOXYGENASE DOMAIN-CONTAINING PROTEIN"/>
    <property type="match status" value="1"/>
</dbReference>
<dbReference type="STRING" id="2025994.A0A2T2ZTJ0"/>
<dbReference type="AlphaFoldDB" id="A0A2T2ZTJ0"/>
<evidence type="ECO:0000313" key="2">
    <source>
        <dbReference type="EMBL" id="PSR76248.1"/>
    </source>
</evidence>
<dbReference type="GO" id="GO:0006307">
    <property type="term" value="P:DNA alkylation repair"/>
    <property type="evidence" value="ECO:0007669"/>
    <property type="project" value="TreeGrafter"/>
</dbReference>
<gene>
    <name evidence="2" type="ORF">BD289DRAFT_486911</name>
</gene>
<dbReference type="GO" id="GO:0035516">
    <property type="term" value="F:broad specificity oxidative DNA demethylase activity"/>
    <property type="evidence" value="ECO:0007669"/>
    <property type="project" value="TreeGrafter"/>
</dbReference>
<dbReference type="InParanoid" id="A0A2T2ZTJ0"/>
<sequence length="686" mass="77781">MPSQSLKRERSLSPSPEAKRHCGASLAAVSSSLSTLSDVASDDTSGCSGAFRLPPKFPWAFNLQSICDSQEYYRAHESGTYHKDHLVRGIRSSGYMELRDCVWQDGIITCVGGNHYAGIDPETNKAIPDPQNRVKKLQVRKDAVPGSAKYWFNTMNQQKAIVAVMDNQHTSWKAGHIDLSSIPVSEDDRPKVFGIILGAYMITAIWQEMVKPHPKLTSYPVWKVKLQRIGTETPAWSKDLSDDTRPTETYTTFPEQACPACSKPSPQIFQNYPWICLNYDCRDFFCVDGQKLDGNEEGLLYTKEFVSWKRPLPDNLTLPVWRSPLPNADNSMSGTEESQFSGMVCPKCGCCSRRKHWRGWVCENGSCDFELSALFRPVSIDHIDKEIIAQQRKLQHDQVTYIQKEQFVEKVNHQVNGFSVTTYMIKDKHGKLIGSLVHSRPDQDVQRSENGANALFDELQDSPDLHLQRNAAIHPGGPREILCRHFSANFGVAYKFKVDVPNRHFQKAPDVVLKAMAMLTFYGRQAVESTQKIIHQGQYVHVDRSDIMKPWKDYNEELLLGYFENNKIRWHDDGEEQLDGTVTTISCGSPATMGLRLRDGRNMILRVQLRHGDSVTMCGTQLQALSEHEVVPHGIRRFALTGRTINIDHYQDEQLRNEMREASKIPARAHDFKFQNVGPCSQTSTE</sequence>
<dbReference type="SUPFAM" id="SSF51197">
    <property type="entry name" value="Clavaminate synthase-like"/>
    <property type="match status" value="1"/>
</dbReference>
<evidence type="ECO:0000256" key="1">
    <source>
        <dbReference type="SAM" id="MobiDB-lite"/>
    </source>
</evidence>
<dbReference type="EMBL" id="KZ678719">
    <property type="protein sequence ID" value="PSR76248.1"/>
    <property type="molecule type" value="Genomic_DNA"/>
</dbReference>
<dbReference type="PANTHER" id="PTHR31573">
    <property type="entry name" value="ALPHA-KETOGLUTARATE-DEPENDENT DIOXYGENASE ALKB HOMOLOG 2"/>
    <property type="match status" value="1"/>
</dbReference>
<feature type="region of interest" description="Disordered" evidence="1">
    <location>
        <begin position="1"/>
        <end position="20"/>
    </location>
</feature>
<evidence type="ECO:0000313" key="3">
    <source>
        <dbReference type="Proteomes" id="UP000241462"/>
    </source>
</evidence>
<name>A0A2T2ZTJ0_9PEZI</name>
<proteinExistence type="predicted"/>